<accession>A0A7W9BKC7</accession>
<dbReference type="EMBL" id="JACIJM010000004">
    <property type="protein sequence ID" value="MBB5722142.1"/>
    <property type="molecule type" value="Genomic_DNA"/>
</dbReference>
<dbReference type="InterPro" id="IPR006141">
    <property type="entry name" value="Intein_N"/>
</dbReference>
<dbReference type="RefSeq" id="WP_183528123.1">
    <property type="nucleotide sequence ID" value="NZ_JACIJM010000004.1"/>
</dbReference>
<dbReference type="Gene3D" id="2.170.16.10">
    <property type="entry name" value="Hedgehog/Intein (Hint) domain"/>
    <property type="match status" value="1"/>
</dbReference>
<dbReference type="InterPro" id="IPR028992">
    <property type="entry name" value="Hedgehog/Intein_dom"/>
</dbReference>
<sequence>MPKSDNLLTKQTISVYKAADLLVTEGVAQGDTLSFADELVMDDMYQLQRSADRGRLSLAINDDGPGFLLMDDSQFGTAGNEVVLDSCITVMAPDGTTFEGLIFVEIEAGGVEEIYFLPLATLQPDMNYQLVGIDSDAAIARFAEVACVSFTRGTRITMASGRQTPIEDLKAGDKVLTRDDGPQEIQWINQTTLRAMGSYAPVVIKKGVLHNANDLIVSPDHRLFVYQRQDRLGAGRSEVLVKVRHLINGDTVYQLGDGFVDYFQLLFENHQIIYAEGIAAESLLIDPRTRAALPEGMTGSGAGHAHRPHLDYEVQETLLSKPGAVELLRKASSD</sequence>
<protein>
    <recommendedName>
        <fullName evidence="1">Hint domain-containing protein</fullName>
    </recommendedName>
</protein>
<dbReference type="PROSITE" id="PS50817">
    <property type="entry name" value="INTEIN_N_TER"/>
    <property type="match status" value="1"/>
</dbReference>
<reference evidence="2 3" key="1">
    <citation type="submission" date="2020-08" db="EMBL/GenBank/DDBJ databases">
        <title>Genomic Encyclopedia of Type Strains, Phase IV (KMG-IV): sequencing the most valuable type-strain genomes for metagenomic binning, comparative biology and taxonomic classification.</title>
        <authorList>
            <person name="Goeker M."/>
        </authorList>
    </citation>
    <scope>NUCLEOTIDE SEQUENCE [LARGE SCALE GENOMIC DNA]</scope>
    <source>
        <strain evidence="2 3">DSM 101064</strain>
    </source>
</reference>
<dbReference type="GO" id="GO:0016539">
    <property type="term" value="P:intein-mediated protein splicing"/>
    <property type="evidence" value="ECO:0007669"/>
    <property type="project" value="InterPro"/>
</dbReference>
<evidence type="ECO:0000313" key="2">
    <source>
        <dbReference type="EMBL" id="MBB5722142.1"/>
    </source>
</evidence>
<dbReference type="InterPro" id="IPR036844">
    <property type="entry name" value="Hint_dom_sf"/>
</dbReference>
<name>A0A7W9BKC7_9RHOB</name>
<keyword evidence="3" id="KW-1185">Reference proteome</keyword>
<dbReference type="SMART" id="SM00306">
    <property type="entry name" value="HintN"/>
    <property type="match status" value="1"/>
</dbReference>
<dbReference type="InterPro" id="IPR003587">
    <property type="entry name" value="Hint_dom_N"/>
</dbReference>
<dbReference type="AlphaFoldDB" id="A0A7W9BKC7"/>
<evidence type="ECO:0000313" key="3">
    <source>
        <dbReference type="Proteomes" id="UP000535415"/>
    </source>
</evidence>
<dbReference type="Proteomes" id="UP000535415">
    <property type="component" value="Unassembled WGS sequence"/>
</dbReference>
<proteinExistence type="predicted"/>
<comment type="caution">
    <text evidence="2">The sequence shown here is derived from an EMBL/GenBank/DDBJ whole genome shotgun (WGS) entry which is preliminary data.</text>
</comment>
<dbReference type="SUPFAM" id="SSF51294">
    <property type="entry name" value="Hedgehog/intein (Hint) domain"/>
    <property type="match status" value="1"/>
</dbReference>
<organism evidence="2 3">
    <name type="scientific">Yoonia ponticola</name>
    <dbReference type="NCBI Taxonomy" id="1524255"/>
    <lineage>
        <taxon>Bacteria</taxon>
        <taxon>Pseudomonadati</taxon>
        <taxon>Pseudomonadota</taxon>
        <taxon>Alphaproteobacteria</taxon>
        <taxon>Rhodobacterales</taxon>
        <taxon>Paracoccaceae</taxon>
        <taxon>Yoonia</taxon>
    </lineage>
</organism>
<evidence type="ECO:0000259" key="1">
    <source>
        <dbReference type="SMART" id="SM00306"/>
    </source>
</evidence>
<gene>
    <name evidence="2" type="ORF">FHS72_001766</name>
</gene>
<dbReference type="CDD" id="cd00081">
    <property type="entry name" value="Hint"/>
    <property type="match status" value="1"/>
</dbReference>
<feature type="domain" description="Hint" evidence="1">
    <location>
        <begin position="147"/>
        <end position="256"/>
    </location>
</feature>
<dbReference type="Pfam" id="PF13403">
    <property type="entry name" value="Hint_2"/>
    <property type="match status" value="1"/>
</dbReference>